<accession>A0A3G9FZ38</accession>
<evidence type="ECO:0000313" key="1">
    <source>
        <dbReference type="EMBL" id="BBF80382.1"/>
    </source>
</evidence>
<proteinExistence type="predicted"/>
<dbReference type="Proteomes" id="UP000278756">
    <property type="component" value="Chromosome 1"/>
</dbReference>
<name>A0A3G9FZ38_9CAUL</name>
<reference evidence="2" key="1">
    <citation type="journal article" date="2017" name="Biotechnol. Biofuels">
        <title>Evaluation of environmental bacterial communities as a factor affecting the growth of duckweed Lemna minor.</title>
        <authorList>
            <person name="Ishizawa H."/>
            <person name="Kuroda M."/>
            <person name="Morikawa M."/>
            <person name="Ike M."/>
        </authorList>
    </citation>
    <scope>NUCLEOTIDE SEQUENCE [LARGE SCALE GENOMIC DNA]</scope>
    <source>
        <strain evidence="2">M6</strain>
    </source>
</reference>
<sequence>MIMSDLSSPDLFTLTERGGPLVIAAPHVGTYLPPDIAARLNPVGLSVMETDFHVHRLYDFAAELEATTLFATHSRYVVDLNRDPHSSPLYPGMFETGLCPLSDFDRNPIYLEGQEPSLAETEQRRFQYWFPYHARLEEVLEATRQRHGFALLIDAHSIRPSIPLLFDGALPDLSFGSDSGRTLPPVVIKALRGWMQRTTDWTSVLDGRFKGGFTTRGHGRPEDHIYALQIEIVQSCYLDMNDPTRFDPQRARPLSQTLKPLLETLISAAKQAK</sequence>
<gene>
    <name evidence="1" type="ORF">EM6_0963</name>
</gene>
<protein>
    <submittedName>
        <fullName evidence="1">N-formylglutamate deformylase</fullName>
        <ecNumber evidence="1">3.5.1.68</ecNumber>
    </submittedName>
</protein>
<dbReference type="InterPro" id="IPR007709">
    <property type="entry name" value="N-FG_amidohydro"/>
</dbReference>
<dbReference type="Pfam" id="PF05013">
    <property type="entry name" value="FGase"/>
    <property type="match status" value="1"/>
</dbReference>
<evidence type="ECO:0000313" key="2">
    <source>
        <dbReference type="Proteomes" id="UP000278756"/>
    </source>
</evidence>
<dbReference type="AlphaFoldDB" id="A0A3G9FZ38"/>
<dbReference type="EC" id="3.5.1.68" evidence="1"/>
<keyword evidence="1" id="KW-0378">Hydrolase</keyword>
<reference evidence="2" key="2">
    <citation type="journal article" date="2017" name="Plant Physiol. Biochem.">
        <title>Differential oxidative and antioxidative response of duckweed Lemna minor toward plant growth promoting/inhibiting bacteria.</title>
        <authorList>
            <person name="Ishizawa H."/>
            <person name="Kuroda M."/>
            <person name="Morikawa M."/>
            <person name="Ike M."/>
        </authorList>
    </citation>
    <scope>NUCLEOTIDE SEQUENCE [LARGE SCALE GENOMIC DNA]</scope>
    <source>
        <strain evidence="2">M6</strain>
    </source>
</reference>
<dbReference type="Gene3D" id="3.40.630.40">
    <property type="entry name" value="Zn-dependent exopeptidases"/>
    <property type="match status" value="1"/>
</dbReference>
<dbReference type="SUPFAM" id="SSF53187">
    <property type="entry name" value="Zn-dependent exopeptidases"/>
    <property type="match status" value="1"/>
</dbReference>
<dbReference type="GO" id="GO:0050129">
    <property type="term" value="F:N-formylglutamate deformylase activity"/>
    <property type="evidence" value="ECO:0007669"/>
    <property type="project" value="UniProtKB-EC"/>
</dbReference>
<organism evidence="1 2">
    <name type="scientific">Asticcacaulis excentricus</name>
    <dbReference type="NCBI Taxonomy" id="78587"/>
    <lineage>
        <taxon>Bacteria</taxon>
        <taxon>Pseudomonadati</taxon>
        <taxon>Pseudomonadota</taxon>
        <taxon>Alphaproteobacteria</taxon>
        <taxon>Caulobacterales</taxon>
        <taxon>Caulobacteraceae</taxon>
        <taxon>Asticcacaulis</taxon>
    </lineage>
</organism>
<dbReference type="EMBL" id="AP018827">
    <property type="protein sequence ID" value="BBF80382.1"/>
    <property type="molecule type" value="Genomic_DNA"/>
</dbReference>